<evidence type="ECO:0000313" key="8">
    <source>
        <dbReference type="Proteomes" id="UP000198406"/>
    </source>
</evidence>
<gene>
    <name evidence="7" type="ORF">FisN_25Lh011</name>
</gene>
<feature type="transmembrane region" description="Helical" evidence="6">
    <location>
        <begin position="382"/>
        <end position="402"/>
    </location>
</feature>
<evidence type="ECO:0000256" key="1">
    <source>
        <dbReference type="ARBA" id="ARBA00004141"/>
    </source>
</evidence>
<keyword evidence="5 6" id="KW-0472">Membrane</keyword>
<dbReference type="GO" id="GO:0016020">
    <property type="term" value="C:membrane"/>
    <property type="evidence" value="ECO:0007669"/>
    <property type="project" value="UniProtKB-SubCell"/>
</dbReference>
<name>A0A1Z5JL96_FISSO</name>
<feature type="transmembrane region" description="Helical" evidence="6">
    <location>
        <begin position="594"/>
        <end position="616"/>
    </location>
</feature>
<proteinExistence type="inferred from homology"/>
<feature type="transmembrane region" description="Helical" evidence="6">
    <location>
        <begin position="351"/>
        <end position="376"/>
    </location>
</feature>
<accession>A0A1Z5JL96</accession>
<protein>
    <recommendedName>
        <fullName evidence="9">Multidrug resistance protein, MATE family</fullName>
    </recommendedName>
</protein>
<evidence type="ECO:0000256" key="4">
    <source>
        <dbReference type="ARBA" id="ARBA00022989"/>
    </source>
</evidence>
<sequence>MRIHCYSLLFLTANAFAPRLSNLKRTNYPIQDKIKILYGLDELQNSGELLDDLIINGEVGENTVFSVPIDATEATVALATENSETDTGKIIFLSSLDENAEIVETVFQENVSRHQHESPKTPIPAEIVSLGMDNQDKIIAIEATNTAEGVRSLLTASEQAIVEAEAKFAVQAVELEEKTVSPSVPAPSVTKILKFAIPAIGVWLCGPLLSMIDTSCVGLLSGTAQQAALNPAVAVTDYTALLIAFLYTGTTNLIAAARETDATVEGSPKTTSTFRGVLQLAWIVGLGLGGVLFVFAPHLLRSIIGNDSISPAVFDAAMKYVRIRALGMPAAAVIGSSQAACLGMQDIRSPLYVLGVAAVVNFLGDMTFVGNANLWIGGAAGAAWATVFSQYAAVTMFLYWLCNKGSVTTPPINLSESIMRLVKSKYGQNKVLSVGKQPKIKPSAATGESNVSVRGFLADKFSIKDFLKGPSRQTIQDFTEYVVPVTTAQVGRVSGYVAMSHVVSSSMGTLSMAAQQIIVSLFYCLCPIADSLNLTAQSFLPSIMEKKPSPERSAALRKALFNFAKAGGIFGAVMMSAVSCVPLLSRFFTTDLQVISLVNAVAPLLLIFFASHGIVCAMEGVLLGRKDLAFLGKMYANFFVVVPFLMLRVKKAALAGVAGVGIRSVWTVFIGYQLFRLVAWSLRAAHLQRQTEKQVTAP</sequence>
<comment type="caution">
    <text evidence="7">The sequence shown here is derived from an EMBL/GenBank/DDBJ whole genome shotgun (WGS) entry which is preliminary data.</text>
</comment>
<evidence type="ECO:0000256" key="5">
    <source>
        <dbReference type="ARBA" id="ARBA00023136"/>
    </source>
</evidence>
<reference evidence="7 8" key="1">
    <citation type="journal article" date="2015" name="Plant Cell">
        <title>Oil accumulation by the oleaginous diatom Fistulifera solaris as revealed by the genome and transcriptome.</title>
        <authorList>
            <person name="Tanaka T."/>
            <person name="Maeda Y."/>
            <person name="Veluchamy A."/>
            <person name="Tanaka M."/>
            <person name="Abida H."/>
            <person name="Marechal E."/>
            <person name="Bowler C."/>
            <person name="Muto M."/>
            <person name="Sunaga Y."/>
            <person name="Tanaka M."/>
            <person name="Yoshino T."/>
            <person name="Taniguchi T."/>
            <person name="Fukuda Y."/>
            <person name="Nemoto M."/>
            <person name="Matsumoto M."/>
            <person name="Wong P.S."/>
            <person name="Aburatani S."/>
            <person name="Fujibuchi W."/>
        </authorList>
    </citation>
    <scope>NUCLEOTIDE SEQUENCE [LARGE SCALE GENOMIC DNA]</scope>
    <source>
        <strain evidence="7 8">JPCC DA0580</strain>
    </source>
</reference>
<dbReference type="InterPro" id="IPR044644">
    <property type="entry name" value="DinF-like"/>
</dbReference>
<keyword evidence="8" id="KW-1185">Reference proteome</keyword>
<feature type="transmembrane region" description="Helical" evidence="6">
    <location>
        <begin position="628"/>
        <end position="646"/>
    </location>
</feature>
<dbReference type="InParanoid" id="A0A1Z5JL96"/>
<keyword evidence="4 6" id="KW-1133">Transmembrane helix</keyword>
<feature type="transmembrane region" description="Helical" evidence="6">
    <location>
        <begin position="652"/>
        <end position="675"/>
    </location>
</feature>
<dbReference type="GO" id="GO:0042910">
    <property type="term" value="F:xenobiotic transmembrane transporter activity"/>
    <property type="evidence" value="ECO:0007669"/>
    <property type="project" value="InterPro"/>
</dbReference>
<feature type="transmembrane region" description="Helical" evidence="6">
    <location>
        <begin position="280"/>
        <end position="300"/>
    </location>
</feature>
<dbReference type="EMBL" id="BDSP01000083">
    <property type="protein sequence ID" value="GAX14793.1"/>
    <property type="molecule type" value="Genomic_DNA"/>
</dbReference>
<comment type="similarity">
    <text evidence="2">Belongs to the multi antimicrobial extrusion (MATE) (TC 2.A.66.1) family.</text>
</comment>
<evidence type="ECO:0000313" key="7">
    <source>
        <dbReference type="EMBL" id="GAX14793.1"/>
    </source>
</evidence>
<feature type="transmembrane region" description="Helical" evidence="6">
    <location>
        <begin position="566"/>
        <end position="588"/>
    </location>
</feature>
<comment type="subcellular location">
    <subcellularLocation>
        <location evidence="1">Membrane</location>
        <topology evidence="1">Multi-pass membrane protein</topology>
    </subcellularLocation>
</comment>
<dbReference type="Pfam" id="PF01554">
    <property type="entry name" value="MatE"/>
    <property type="match status" value="1"/>
</dbReference>
<dbReference type="PANTHER" id="PTHR42893:SF9">
    <property type="entry name" value="PROTEIN DETOXIFICATION 46, CHLOROPLASTIC"/>
    <property type="match status" value="1"/>
</dbReference>
<keyword evidence="3 6" id="KW-0812">Transmembrane</keyword>
<evidence type="ECO:0000256" key="2">
    <source>
        <dbReference type="ARBA" id="ARBA00010199"/>
    </source>
</evidence>
<dbReference type="InterPro" id="IPR002528">
    <property type="entry name" value="MATE_fam"/>
</dbReference>
<evidence type="ECO:0000256" key="3">
    <source>
        <dbReference type="ARBA" id="ARBA00022692"/>
    </source>
</evidence>
<organism evidence="7 8">
    <name type="scientific">Fistulifera solaris</name>
    <name type="common">Oleaginous diatom</name>
    <dbReference type="NCBI Taxonomy" id="1519565"/>
    <lineage>
        <taxon>Eukaryota</taxon>
        <taxon>Sar</taxon>
        <taxon>Stramenopiles</taxon>
        <taxon>Ochrophyta</taxon>
        <taxon>Bacillariophyta</taxon>
        <taxon>Bacillariophyceae</taxon>
        <taxon>Bacillariophycidae</taxon>
        <taxon>Naviculales</taxon>
        <taxon>Naviculaceae</taxon>
        <taxon>Fistulifera</taxon>
    </lineage>
</organism>
<evidence type="ECO:0008006" key="9">
    <source>
        <dbReference type="Google" id="ProtNLM"/>
    </source>
</evidence>
<dbReference type="GO" id="GO:0015297">
    <property type="term" value="F:antiporter activity"/>
    <property type="evidence" value="ECO:0007669"/>
    <property type="project" value="InterPro"/>
</dbReference>
<dbReference type="PANTHER" id="PTHR42893">
    <property type="entry name" value="PROTEIN DETOXIFICATION 44, CHLOROPLASTIC-RELATED"/>
    <property type="match status" value="1"/>
</dbReference>
<dbReference type="Proteomes" id="UP000198406">
    <property type="component" value="Unassembled WGS sequence"/>
</dbReference>
<dbReference type="AlphaFoldDB" id="A0A1Z5JL96"/>
<evidence type="ECO:0000256" key="6">
    <source>
        <dbReference type="SAM" id="Phobius"/>
    </source>
</evidence>
<dbReference type="OrthoDB" id="423427at2759"/>